<evidence type="ECO:0000256" key="5">
    <source>
        <dbReference type="ARBA" id="ARBA00022490"/>
    </source>
</evidence>
<reference evidence="16" key="1">
    <citation type="submission" date="2018-12" db="EMBL/GenBank/DDBJ databases">
        <authorList>
            <person name="Yazar S."/>
        </authorList>
    </citation>
    <scope>NUCLEOTIDE SEQUENCE [LARGE SCALE GENOMIC DNA]</scope>
</reference>
<dbReference type="SUPFAM" id="SSF47954">
    <property type="entry name" value="Cyclin-like"/>
    <property type="match status" value="2"/>
</dbReference>
<evidence type="ECO:0000256" key="7">
    <source>
        <dbReference type="ARBA" id="ARBA00022776"/>
    </source>
</evidence>
<dbReference type="InterPro" id="IPR039361">
    <property type="entry name" value="Cyclin"/>
</dbReference>
<evidence type="ECO:0000256" key="4">
    <source>
        <dbReference type="ARBA" id="ARBA00019673"/>
    </source>
</evidence>
<evidence type="ECO:0000256" key="2">
    <source>
        <dbReference type="ARBA" id="ARBA00004496"/>
    </source>
</evidence>
<reference evidence="15" key="2">
    <citation type="submission" date="2025-08" db="UniProtKB">
        <authorList>
            <consortium name="Ensembl"/>
        </authorList>
    </citation>
    <scope>IDENTIFICATION</scope>
</reference>
<dbReference type="Ensembl" id="ENSVURT00010024402.1">
    <property type="protein sequence ID" value="ENSVURP00010021423.1"/>
    <property type="gene ID" value="ENSVURG00010016406.1"/>
</dbReference>
<evidence type="ECO:0000256" key="8">
    <source>
        <dbReference type="ARBA" id="ARBA00023127"/>
    </source>
</evidence>
<dbReference type="InterPro" id="IPR004367">
    <property type="entry name" value="Cyclin_C-dom"/>
</dbReference>
<dbReference type="SMART" id="SM01332">
    <property type="entry name" value="Cyclin_C"/>
    <property type="match status" value="1"/>
</dbReference>
<evidence type="ECO:0000256" key="3">
    <source>
        <dbReference type="ARBA" id="ARBA00006955"/>
    </source>
</evidence>
<name>A0A4X2LBT3_VOMUR</name>
<dbReference type="GO" id="GO:0016538">
    <property type="term" value="F:cyclin-dependent protein serine/threonine kinase regulator activity"/>
    <property type="evidence" value="ECO:0007669"/>
    <property type="project" value="InterPro"/>
</dbReference>
<dbReference type="Pfam" id="PF02984">
    <property type="entry name" value="Cyclin_C"/>
    <property type="match status" value="1"/>
</dbReference>
<dbReference type="GO" id="GO:0005654">
    <property type="term" value="C:nucleoplasm"/>
    <property type="evidence" value="ECO:0007669"/>
    <property type="project" value="UniProtKB-ARBA"/>
</dbReference>
<evidence type="ECO:0000256" key="11">
    <source>
        <dbReference type="ARBA" id="ARBA00063247"/>
    </source>
</evidence>
<dbReference type="OMA" id="YCRAAQH"/>
<dbReference type="Gene3D" id="1.10.472.10">
    <property type="entry name" value="Cyclin-like"/>
    <property type="match status" value="2"/>
</dbReference>
<evidence type="ECO:0000256" key="12">
    <source>
        <dbReference type="RuleBase" id="RU000383"/>
    </source>
</evidence>
<evidence type="ECO:0000259" key="14">
    <source>
        <dbReference type="SMART" id="SM01332"/>
    </source>
</evidence>
<dbReference type="GO" id="GO:0097124">
    <property type="term" value="C:cyclin A2-CDK2 complex"/>
    <property type="evidence" value="ECO:0007669"/>
    <property type="project" value="UniProtKB-ARBA"/>
</dbReference>
<protein>
    <recommendedName>
        <fullName evidence="4">Cyclin-A2</fullName>
    </recommendedName>
</protein>
<organism evidence="15 16">
    <name type="scientific">Vombatus ursinus</name>
    <name type="common">Common wombat</name>
    <dbReference type="NCBI Taxonomy" id="29139"/>
    <lineage>
        <taxon>Eukaryota</taxon>
        <taxon>Metazoa</taxon>
        <taxon>Chordata</taxon>
        <taxon>Craniata</taxon>
        <taxon>Vertebrata</taxon>
        <taxon>Euteleostomi</taxon>
        <taxon>Mammalia</taxon>
        <taxon>Metatheria</taxon>
        <taxon>Diprotodontia</taxon>
        <taxon>Vombatidae</taxon>
        <taxon>Vombatus</taxon>
    </lineage>
</organism>
<keyword evidence="8 12" id="KW-0195">Cyclin</keyword>
<keyword evidence="5" id="KW-0963">Cytoplasm</keyword>
<dbReference type="FunFam" id="1.10.472.10:FF:000037">
    <property type="entry name" value="Cyclin-A2"/>
    <property type="match status" value="1"/>
</dbReference>
<dbReference type="GO" id="GO:0005737">
    <property type="term" value="C:cytoplasm"/>
    <property type="evidence" value="ECO:0007669"/>
    <property type="project" value="UniProtKB-SubCell"/>
</dbReference>
<dbReference type="InterPro" id="IPR006671">
    <property type="entry name" value="Cyclin_N"/>
</dbReference>
<evidence type="ECO:0000313" key="16">
    <source>
        <dbReference type="Proteomes" id="UP000314987"/>
    </source>
</evidence>
<feature type="domain" description="Cyclin-like" evidence="13">
    <location>
        <begin position="156"/>
        <end position="239"/>
    </location>
</feature>
<dbReference type="GO" id="GO:0051301">
    <property type="term" value="P:cell division"/>
    <property type="evidence" value="ECO:0007669"/>
    <property type="project" value="UniProtKB-KW"/>
</dbReference>
<dbReference type="PIRSF" id="PIRSF001771">
    <property type="entry name" value="Cyclin_A_B_D_E"/>
    <property type="match status" value="1"/>
</dbReference>
<evidence type="ECO:0000256" key="6">
    <source>
        <dbReference type="ARBA" id="ARBA00022618"/>
    </source>
</evidence>
<keyword evidence="16" id="KW-1185">Reference proteome</keyword>
<dbReference type="PANTHER" id="PTHR10177">
    <property type="entry name" value="CYCLINS"/>
    <property type="match status" value="1"/>
</dbReference>
<dbReference type="AlphaFoldDB" id="A0A4X2LBT3"/>
<comment type="similarity">
    <text evidence="3">Belongs to the cyclin family. Cyclin AB subfamily.</text>
</comment>
<dbReference type="SMART" id="SM00385">
    <property type="entry name" value="CYCLIN"/>
    <property type="match status" value="2"/>
</dbReference>
<reference evidence="15" key="3">
    <citation type="submission" date="2025-09" db="UniProtKB">
        <authorList>
            <consortium name="Ensembl"/>
        </authorList>
    </citation>
    <scope>IDENTIFICATION</scope>
</reference>
<feature type="domain" description="Cyclin-like" evidence="13">
    <location>
        <begin position="60"/>
        <end position="143"/>
    </location>
</feature>
<keyword evidence="6" id="KW-0132">Cell division</keyword>
<dbReference type="InterPro" id="IPR036915">
    <property type="entry name" value="Cyclin-like_sf"/>
</dbReference>
<dbReference type="STRING" id="29139.ENSVURP00010021423"/>
<dbReference type="InterPro" id="IPR046965">
    <property type="entry name" value="Cyclin_A/B-like"/>
</dbReference>
<evidence type="ECO:0000256" key="1">
    <source>
        <dbReference type="ARBA" id="ARBA00004123"/>
    </source>
</evidence>
<comment type="subcellular location">
    <subcellularLocation>
        <location evidence="2">Cytoplasm</location>
    </subcellularLocation>
    <subcellularLocation>
        <location evidence="1">Nucleus</location>
    </subcellularLocation>
</comment>
<proteinExistence type="inferred from homology"/>
<feature type="domain" description="Cyclin C-terminal" evidence="14">
    <location>
        <begin position="152"/>
        <end position="270"/>
    </location>
</feature>
<accession>A0A4X2LBT3</accession>
<keyword evidence="10" id="KW-0131">Cell cycle</keyword>
<dbReference type="GeneTree" id="ENSGT00940000155372"/>
<dbReference type="GO" id="GO:0044772">
    <property type="term" value="P:mitotic cell cycle phase transition"/>
    <property type="evidence" value="ECO:0007669"/>
    <property type="project" value="InterPro"/>
</dbReference>
<comment type="subunit">
    <text evidence="11">Interacts with the CDK1 and CDK2 protein kinases to form serine/threonine kinase holoenzyme complexes. Interacts with CDK1 (hyperphosphorylated form in G1 and underphosphorylated forms in S and G2). Interacts with CDK2; the interaction increases from G1 to G2. Interacts (associated with CDK2 but not with CDK1) with SCAPER; regulates the activity of CCNA2/CDK2 by transiently maintaining CCNA2 in the cytoplasm. Forms a ternary complex with CDK2 and CDKN1B; CDKN1B inhibits the kinase activity of CDK2 through conformational rearrangements. Interacts with INCA1.</text>
</comment>
<evidence type="ECO:0000259" key="13">
    <source>
        <dbReference type="SMART" id="SM00385"/>
    </source>
</evidence>
<evidence type="ECO:0000256" key="10">
    <source>
        <dbReference type="ARBA" id="ARBA00023306"/>
    </source>
</evidence>
<sequence length="276" mass="31268">MDMSVLLEPEEKPPNINEVADYHQDICRSLREKEVQYKSRAGDVKRRPDTSRSMRAALVDWLVMAGEEYELQSETLHLAVDYTDRLLSSSLLQGKLQLVGIAALPLASKFEQSHPPRTAELLHISENAYARKDVLRMEQLLLKGLAFDLAAPTIHQFLAQYFLHQQQANSRVESLAMFLGELSLMDADPYLNYLPSITAGAAFHRALYTVTGKSWPESLIQKTGYTLESLKPCLMDLHQTSLRAPQQALWSVQEKYKKAKYQGVSLINPPEILNLQ</sequence>
<dbReference type="Proteomes" id="UP000314987">
    <property type="component" value="Unassembled WGS sequence"/>
</dbReference>
<keyword evidence="7" id="KW-0498">Mitosis</keyword>
<evidence type="ECO:0000313" key="15">
    <source>
        <dbReference type="Ensembl" id="ENSVURP00010021423.1"/>
    </source>
</evidence>
<dbReference type="Pfam" id="PF00134">
    <property type="entry name" value="Cyclin_N"/>
    <property type="match status" value="1"/>
</dbReference>
<dbReference type="InterPro" id="IPR013763">
    <property type="entry name" value="Cyclin-like_dom"/>
</dbReference>
<keyword evidence="9" id="KW-0539">Nucleus</keyword>
<dbReference type="GO" id="GO:0019901">
    <property type="term" value="F:protein kinase binding"/>
    <property type="evidence" value="ECO:0007669"/>
    <property type="project" value="UniProtKB-ARBA"/>
</dbReference>
<evidence type="ECO:0000256" key="9">
    <source>
        <dbReference type="ARBA" id="ARBA00023242"/>
    </source>
</evidence>